<sequence>MLSLAALMLSGLISNTPVQAAGLPPVQDDPVRVEDVVVSGRRLQDEAEAFVAELAAPPPKRGLARWRGPVCIGVANLSESIARPLIDHIATVASTYDVRIREPGCAPNVIIVFTDDAPGMARGLVARDAEAFRVRWSSQLDRGQKARDAFQNGDWPVRWWHVSMPVIGTSGQRAIRMPGDTGPISVPGEGLANKGRPITDVLSKVIVIVDIAKVEGAELPLLGDYLAMVALAQVDPEGGTGRFDTVLNLFHETGRDEGLSGWDKAYLASLYGAFPERIDRYNHASSIVRDLRRAERSAQRQ</sequence>
<name>A0ABR8QX69_9CAUL</name>
<organism evidence="2 3">
    <name type="scientific">Brevundimonas guildfordensis</name>
    <dbReference type="NCBI Taxonomy" id="2762241"/>
    <lineage>
        <taxon>Bacteria</taxon>
        <taxon>Pseudomonadati</taxon>
        <taxon>Pseudomonadota</taxon>
        <taxon>Alphaproteobacteria</taxon>
        <taxon>Caulobacterales</taxon>
        <taxon>Caulobacteraceae</taxon>
        <taxon>Brevundimonas</taxon>
    </lineage>
</organism>
<evidence type="ECO:0000256" key="1">
    <source>
        <dbReference type="SAM" id="SignalP"/>
    </source>
</evidence>
<evidence type="ECO:0000313" key="3">
    <source>
        <dbReference type="Proteomes" id="UP000638918"/>
    </source>
</evidence>
<keyword evidence="1" id="KW-0732">Signal</keyword>
<evidence type="ECO:0000313" key="2">
    <source>
        <dbReference type="EMBL" id="MBD7940131.1"/>
    </source>
</evidence>
<proteinExistence type="predicted"/>
<dbReference type="EMBL" id="JACSQU010000001">
    <property type="protein sequence ID" value="MBD7940131.1"/>
    <property type="molecule type" value="Genomic_DNA"/>
</dbReference>
<feature type="chain" id="PRO_5046934710" description="DUF2927 domain-containing protein" evidence="1">
    <location>
        <begin position="21"/>
        <end position="301"/>
    </location>
</feature>
<protein>
    <recommendedName>
        <fullName evidence="4">DUF2927 domain-containing protein</fullName>
    </recommendedName>
</protein>
<evidence type="ECO:0008006" key="4">
    <source>
        <dbReference type="Google" id="ProtNLM"/>
    </source>
</evidence>
<gene>
    <name evidence="2" type="ORF">H9656_01890</name>
</gene>
<dbReference type="RefSeq" id="WP_191742586.1">
    <property type="nucleotide sequence ID" value="NZ_JACSQU010000001.1"/>
</dbReference>
<accession>A0ABR8QX69</accession>
<feature type="signal peptide" evidence="1">
    <location>
        <begin position="1"/>
        <end position="20"/>
    </location>
</feature>
<keyword evidence="3" id="KW-1185">Reference proteome</keyword>
<dbReference type="Proteomes" id="UP000638918">
    <property type="component" value="Unassembled WGS sequence"/>
</dbReference>
<reference evidence="2 3" key="1">
    <citation type="submission" date="2020-08" db="EMBL/GenBank/DDBJ databases">
        <title>A Genomic Blueprint of the Chicken Gut Microbiome.</title>
        <authorList>
            <person name="Gilroy R."/>
            <person name="Ravi A."/>
            <person name="Getino M."/>
            <person name="Pursley I."/>
            <person name="Horton D.L."/>
            <person name="Alikhan N.-F."/>
            <person name="Baker D."/>
            <person name="Gharbi K."/>
            <person name="Hall N."/>
            <person name="Watson M."/>
            <person name="Adriaenssens E.M."/>
            <person name="Foster-Nyarko E."/>
            <person name="Jarju S."/>
            <person name="Secka A."/>
            <person name="Antonio M."/>
            <person name="Oren A."/>
            <person name="Chaudhuri R."/>
            <person name="La Ragione R.M."/>
            <person name="Hildebrand F."/>
            <person name="Pallen M.J."/>
        </authorList>
    </citation>
    <scope>NUCLEOTIDE SEQUENCE [LARGE SCALE GENOMIC DNA]</scope>
    <source>
        <strain evidence="2 3">Sa3CVA3</strain>
    </source>
</reference>
<comment type="caution">
    <text evidence="2">The sequence shown here is derived from an EMBL/GenBank/DDBJ whole genome shotgun (WGS) entry which is preliminary data.</text>
</comment>